<evidence type="ECO:0000256" key="2">
    <source>
        <dbReference type="ARBA" id="ARBA00022475"/>
    </source>
</evidence>
<keyword evidence="5 9" id="KW-0812">Transmembrane</keyword>
<evidence type="ECO:0000256" key="5">
    <source>
        <dbReference type="ARBA" id="ARBA00022692"/>
    </source>
</evidence>
<dbReference type="InterPro" id="IPR050297">
    <property type="entry name" value="LipidA_mod_glycosyltrf_83"/>
</dbReference>
<evidence type="ECO:0000313" key="14">
    <source>
        <dbReference type="Proteomes" id="UP000521676"/>
    </source>
</evidence>
<reference evidence="12 14" key="1">
    <citation type="submission" date="2020-06" db="EMBL/GenBank/DDBJ databases">
        <title>Anoxygenic phototrophic Chloroflexota member uses a Type I reaction center.</title>
        <authorList>
            <person name="Tsuji J.M."/>
            <person name="Shaw N.A."/>
            <person name="Nagashima S."/>
            <person name="Venkiteswaran J."/>
            <person name="Schiff S.L."/>
            <person name="Hanada S."/>
            <person name="Tank M."/>
            <person name="Neufeld J.D."/>
        </authorList>
    </citation>
    <scope>NUCLEOTIDE SEQUENCE [LARGE SCALE GENOMIC DNA]</scope>
    <source>
        <strain evidence="12">L227-S17</strain>
    </source>
</reference>
<evidence type="ECO:0000256" key="6">
    <source>
        <dbReference type="ARBA" id="ARBA00022989"/>
    </source>
</evidence>
<evidence type="ECO:0000259" key="10">
    <source>
        <dbReference type="Pfam" id="PF13231"/>
    </source>
</evidence>
<feature type="transmembrane region" description="Helical" evidence="9">
    <location>
        <begin position="541"/>
        <end position="561"/>
    </location>
</feature>
<geneLocation type="plasmid" evidence="13 15">
    <name>unnamed1</name>
</geneLocation>
<evidence type="ECO:0000256" key="7">
    <source>
        <dbReference type="ARBA" id="ARBA00023136"/>
    </source>
</evidence>
<dbReference type="Proteomes" id="UP001431572">
    <property type="component" value="Plasmid unnamed1"/>
</dbReference>
<reference evidence="13" key="2">
    <citation type="journal article" date="2024" name="Nature">
        <title>Anoxygenic phototroph of the Chloroflexota uses a type I reaction centre.</title>
        <authorList>
            <person name="Tsuji J.M."/>
            <person name="Shaw N.A."/>
            <person name="Nagashima S."/>
            <person name="Venkiteswaran J.J."/>
            <person name="Schiff S.L."/>
            <person name="Watanabe T."/>
            <person name="Fukui M."/>
            <person name="Hanada S."/>
            <person name="Tank M."/>
            <person name="Neufeld J.D."/>
        </authorList>
    </citation>
    <scope>NUCLEOTIDE SEQUENCE</scope>
    <source>
        <strain evidence="13">L227-S17</strain>
        <plasmid evidence="13 15">unnamed1</plasmid>
    </source>
</reference>
<evidence type="ECO:0000256" key="4">
    <source>
        <dbReference type="ARBA" id="ARBA00022679"/>
    </source>
</evidence>
<feature type="compositionally biased region" description="Polar residues" evidence="8">
    <location>
        <begin position="718"/>
        <end position="739"/>
    </location>
</feature>
<dbReference type="InterPro" id="IPR038731">
    <property type="entry name" value="RgtA/B/C-like"/>
</dbReference>
<organism evidence="12 14">
    <name type="scientific">Candidatus Chlorohelix allophototropha</name>
    <dbReference type="NCBI Taxonomy" id="3003348"/>
    <lineage>
        <taxon>Bacteria</taxon>
        <taxon>Bacillati</taxon>
        <taxon>Chloroflexota</taxon>
        <taxon>Chloroflexia</taxon>
        <taxon>Candidatus Chloroheliales</taxon>
        <taxon>Candidatus Chloroheliaceae</taxon>
        <taxon>Candidatus Chlorohelix</taxon>
    </lineage>
</organism>
<dbReference type="GO" id="GO:0005886">
    <property type="term" value="C:plasma membrane"/>
    <property type="evidence" value="ECO:0007669"/>
    <property type="project" value="UniProtKB-SubCell"/>
</dbReference>
<feature type="transmembrane region" description="Helical" evidence="9">
    <location>
        <begin position="27"/>
        <end position="48"/>
    </location>
</feature>
<feature type="transmembrane region" description="Helical" evidence="9">
    <location>
        <begin position="444"/>
        <end position="462"/>
    </location>
</feature>
<feature type="transmembrane region" description="Helical" evidence="9">
    <location>
        <begin position="327"/>
        <end position="347"/>
    </location>
</feature>
<protein>
    <submittedName>
        <fullName evidence="12">Glycosyltransferase family 39 protein</fullName>
    </submittedName>
</protein>
<dbReference type="EMBL" id="JACATZ010000001">
    <property type="protein sequence ID" value="NWJ47006.1"/>
    <property type="molecule type" value="Genomic_DNA"/>
</dbReference>
<dbReference type="AlphaFoldDB" id="A0A8T7M4L6"/>
<name>A0A8T7M4L6_9CHLR</name>
<feature type="transmembrane region" description="Helical" evidence="9">
    <location>
        <begin position="185"/>
        <end position="202"/>
    </location>
</feature>
<keyword evidence="7 9" id="KW-0472">Membrane</keyword>
<dbReference type="RefSeq" id="WP_341471885.1">
    <property type="nucleotide sequence ID" value="NZ_CP128401.1"/>
</dbReference>
<dbReference type="Pfam" id="PF13231">
    <property type="entry name" value="PMT_2"/>
    <property type="match status" value="1"/>
</dbReference>
<dbReference type="GO" id="GO:0016763">
    <property type="term" value="F:pentosyltransferase activity"/>
    <property type="evidence" value="ECO:0007669"/>
    <property type="project" value="TreeGrafter"/>
</dbReference>
<evidence type="ECO:0000256" key="9">
    <source>
        <dbReference type="SAM" id="Phobius"/>
    </source>
</evidence>
<sequence length="755" mass="82193">MNTISNLVRGYNGKKLKINFRFSRFKLIWNLEHLALSLILLLSTYLGFWNLSINGFSNQYYAAAVRSMAQSWHNFFYVSFDPGGFVTVDKPPVALWIQTAFVKVFGYSGVTLLLPEALAGVGGVFLLYLMVKRSFGSLAGLLSALFLTVTPIWVVMNRHNNPESILVFTLILAAWAMLRAAEKGQLRWLLLGAILVGLAFNVKMLEAYVVLPAFFLMYFLTARVGWKKRLLHLTLAGLVILTVSFSWALAVDLTPAAQRPYVDNSTTNSELDLILNYNGLGRVDGNMPHNPGGGTAGPGGTGGGAPSGFVGQYGVARMLTPELAGEYNWFFPLALPGLLLVAPYILFTMSKGEARSRRLQSILLWGGWWLIYGLVFSFSKGINHSYYLNIMAPAQAALAGIALVILWQGYRLGGWRAWFLPEGLFATAVYQTYILAGYPGWNKWVSPVLLVAGICTLIAFGVGRFNKTDRFGGYLSRGVIGVMVAILLATPLSWSFQTVFSALSGSLVSAIPEGAGSGSSNNGGISQAWLEFIGTNIGGQLYLLLALGVVFMIIFGLSGLFSRRSISRLLNPAVMTGLLLAVFLLVSAGWWIYSAQAQTTTAINRPVNNPGGDPQGGSGQNDQRLLQYLVNNRDGYYYLVAFDNSNQAAPFITQTGLPVMSLGGFLGNDRIVTTPEQVAQLVASHKVRFFQSDGGQDNVVNQYLQQHCQVVSRDAYMGSSSSTANQPGNSSANKNNQNGLRPGGDTELYQCGEYH</sequence>
<evidence type="ECO:0000256" key="1">
    <source>
        <dbReference type="ARBA" id="ARBA00004651"/>
    </source>
</evidence>
<feature type="domain" description="Putative mannosyltransferase YkcA/B-like C-terminal" evidence="11">
    <location>
        <begin position="625"/>
        <end position="706"/>
    </location>
</feature>
<feature type="transmembrane region" description="Helical" evidence="9">
    <location>
        <begin position="138"/>
        <end position="156"/>
    </location>
</feature>
<feature type="transmembrane region" description="Helical" evidence="9">
    <location>
        <begin position="573"/>
        <end position="593"/>
    </location>
</feature>
<dbReference type="PANTHER" id="PTHR33908">
    <property type="entry name" value="MANNOSYLTRANSFERASE YKCB-RELATED"/>
    <property type="match status" value="1"/>
</dbReference>
<keyword evidence="3" id="KW-0328">Glycosyltransferase</keyword>
<evidence type="ECO:0000256" key="8">
    <source>
        <dbReference type="SAM" id="MobiDB-lite"/>
    </source>
</evidence>
<gene>
    <name evidence="12" type="ORF">HXX08_14180</name>
    <name evidence="13" type="ORF">OZ401_004801</name>
</gene>
<feature type="transmembrane region" description="Helical" evidence="9">
    <location>
        <begin position="162"/>
        <end position="178"/>
    </location>
</feature>
<evidence type="ECO:0000313" key="12">
    <source>
        <dbReference type="EMBL" id="NWJ47006.1"/>
    </source>
</evidence>
<comment type="subcellular location">
    <subcellularLocation>
        <location evidence="1">Cell membrane</location>
        <topology evidence="1">Multi-pass membrane protein</topology>
    </subcellularLocation>
</comment>
<feature type="transmembrane region" description="Helical" evidence="9">
    <location>
        <begin position="359"/>
        <end position="379"/>
    </location>
</feature>
<keyword evidence="15" id="KW-1185">Reference proteome</keyword>
<evidence type="ECO:0000313" key="13">
    <source>
        <dbReference type="EMBL" id="WJW70000.1"/>
    </source>
</evidence>
<dbReference type="PANTHER" id="PTHR33908:SF3">
    <property type="entry name" value="UNDECAPRENYL PHOSPHATE-ALPHA-4-AMINO-4-DEOXY-L-ARABINOSE ARABINOSYL TRANSFERASE"/>
    <property type="match status" value="1"/>
</dbReference>
<keyword evidence="4" id="KW-0808">Transferase</keyword>
<evidence type="ECO:0000259" key="11">
    <source>
        <dbReference type="Pfam" id="PF24878"/>
    </source>
</evidence>
<evidence type="ECO:0000313" key="15">
    <source>
        <dbReference type="Proteomes" id="UP001431572"/>
    </source>
</evidence>
<keyword evidence="6 9" id="KW-1133">Transmembrane helix</keyword>
<dbReference type="EMBL" id="CP128401">
    <property type="protein sequence ID" value="WJW70000.1"/>
    <property type="molecule type" value="Genomic_DNA"/>
</dbReference>
<feature type="transmembrane region" description="Helical" evidence="9">
    <location>
        <begin position="112"/>
        <end position="131"/>
    </location>
</feature>
<feature type="transmembrane region" description="Helical" evidence="9">
    <location>
        <begin position="233"/>
        <end position="251"/>
    </location>
</feature>
<accession>A0A8T7M4L6</accession>
<keyword evidence="13" id="KW-0614">Plasmid</keyword>
<dbReference type="GO" id="GO:0010041">
    <property type="term" value="P:response to iron(III) ion"/>
    <property type="evidence" value="ECO:0007669"/>
    <property type="project" value="TreeGrafter"/>
</dbReference>
<feature type="transmembrane region" description="Helical" evidence="9">
    <location>
        <begin position="385"/>
        <end position="407"/>
    </location>
</feature>
<keyword evidence="2" id="KW-1003">Cell membrane</keyword>
<feature type="domain" description="Glycosyltransferase RgtA/B/C/D-like" evidence="10">
    <location>
        <begin position="89"/>
        <end position="247"/>
    </location>
</feature>
<dbReference type="Proteomes" id="UP000521676">
    <property type="component" value="Unassembled WGS sequence"/>
</dbReference>
<dbReference type="GO" id="GO:0009103">
    <property type="term" value="P:lipopolysaccharide biosynthetic process"/>
    <property type="evidence" value="ECO:0007669"/>
    <property type="project" value="UniProtKB-ARBA"/>
</dbReference>
<feature type="region of interest" description="Disordered" evidence="8">
    <location>
        <begin position="715"/>
        <end position="755"/>
    </location>
</feature>
<dbReference type="InterPro" id="IPR056785">
    <property type="entry name" value="YkcA/B-like_C"/>
</dbReference>
<proteinExistence type="predicted"/>
<dbReference type="Pfam" id="PF24878">
    <property type="entry name" value="YkcB_C"/>
    <property type="match status" value="1"/>
</dbReference>
<evidence type="ECO:0000256" key="3">
    <source>
        <dbReference type="ARBA" id="ARBA00022676"/>
    </source>
</evidence>
<feature type="transmembrane region" description="Helical" evidence="9">
    <location>
        <begin position="474"/>
        <end position="494"/>
    </location>
</feature>